<dbReference type="Proteomes" id="UP000251960">
    <property type="component" value="Unassembled WGS sequence"/>
</dbReference>
<protein>
    <submittedName>
        <fullName evidence="1">Uncharacterized protein</fullName>
    </submittedName>
</protein>
<sequence>MTCSTTPLNFLELELCPIGPKFNNMVFGARV</sequence>
<proteinExistence type="predicted"/>
<organism evidence="1 2">
    <name type="scientific">Zea mays</name>
    <name type="common">Maize</name>
    <dbReference type="NCBI Taxonomy" id="4577"/>
    <lineage>
        <taxon>Eukaryota</taxon>
        <taxon>Viridiplantae</taxon>
        <taxon>Streptophyta</taxon>
        <taxon>Embryophyta</taxon>
        <taxon>Tracheophyta</taxon>
        <taxon>Spermatophyta</taxon>
        <taxon>Magnoliopsida</taxon>
        <taxon>Liliopsida</taxon>
        <taxon>Poales</taxon>
        <taxon>Poaceae</taxon>
        <taxon>PACMAD clade</taxon>
        <taxon>Panicoideae</taxon>
        <taxon>Andropogonodae</taxon>
        <taxon>Andropogoneae</taxon>
        <taxon>Tripsacinae</taxon>
        <taxon>Zea</taxon>
    </lineage>
</organism>
<dbReference type="AlphaFoldDB" id="A0A3L6D960"/>
<name>A0A3L6D960_MAIZE</name>
<accession>A0A3L6D960</accession>
<comment type="caution">
    <text evidence="1">The sequence shown here is derived from an EMBL/GenBank/DDBJ whole genome shotgun (WGS) entry which is preliminary data.</text>
</comment>
<reference evidence="1 2" key="1">
    <citation type="journal article" date="2018" name="Nat. Genet.">
        <title>Extensive intraspecific gene order and gene structural variations between Mo17 and other maize genomes.</title>
        <authorList>
            <person name="Sun S."/>
            <person name="Zhou Y."/>
            <person name="Chen J."/>
            <person name="Shi J."/>
            <person name="Zhao H."/>
            <person name="Zhao H."/>
            <person name="Song W."/>
            <person name="Zhang M."/>
            <person name="Cui Y."/>
            <person name="Dong X."/>
            <person name="Liu H."/>
            <person name="Ma X."/>
            <person name="Jiao Y."/>
            <person name="Wang B."/>
            <person name="Wei X."/>
            <person name="Stein J.C."/>
            <person name="Glaubitz J.C."/>
            <person name="Lu F."/>
            <person name="Yu G."/>
            <person name="Liang C."/>
            <person name="Fengler K."/>
            <person name="Li B."/>
            <person name="Rafalski A."/>
            <person name="Schnable P.S."/>
            <person name="Ware D.H."/>
            <person name="Buckler E.S."/>
            <person name="Lai J."/>
        </authorList>
    </citation>
    <scope>NUCLEOTIDE SEQUENCE [LARGE SCALE GENOMIC DNA]</scope>
    <source>
        <strain evidence="2">cv. Missouri 17</strain>
        <tissue evidence="1">Seedling</tissue>
    </source>
</reference>
<dbReference type="EMBL" id="NCVQ01000108">
    <property type="protein sequence ID" value="PWZ04597.1"/>
    <property type="molecule type" value="Genomic_DNA"/>
</dbReference>
<evidence type="ECO:0000313" key="1">
    <source>
        <dbReference type="EMBL" id="PWZ04597.1"/>
    </source>
</evidence>
<gene>
    <name evidence="1" type="ORF">Zm00014a_032318</name>
</gene>
<evidence type="ECO:0000313" key="2">
    <source>
        <dbReference type="Proteomes" id="UP000251960"/>
    </source>
</evidence>